<feature type="compositionally biased region" description="Low complexity" evidence="1">
    <location>
        <begin position="592"/>
        <end position="610"/>
    </location>
</feature>
<feature type="compositionally biased region" description="Low complexity" evidence="1">
    <location>
        <begin position="548"/>
        <end position="562"/>
    </location>
</feature>
<keyword evidence="3" id="KW-1185">Reference proteome</keyword>
<protein>
    <submittedName>
        <fullName evidence="2">Uncharacterized protein</fullName>
    </submittedName>
</protein>
<feature type="region of interest" description="Disordered" evidence="1">
    <location>
        <begin position="548"/>
        <end position="580"/>
    </location>
</feature>
<dbReference type="EMBL" id="AFNH02001048">
    <property type="protein sequence ID" value="EZG45001.1"/>
    <property type="molecule type" value="Genomic_DNA"/>
</dbReference>
<dbReference type="RefSeq" id="XP_011132600.1">
    <property type="nucleotide sequence ID" value="XM_011134298.1"/>
</dbReference>
<name>A0A023B048_GRENI</name>
<proteinExistence type="predicted"/>
<accession>A0A023B048</accession>
<dbReference type="AlphaFoldDB" id="A0A023B048"/>
<dbReference type="VEuPathDB" id="CryptoDB:GNI_141760"/>
<organism evidence="2 3">
    <name type="scientific">Gregarina niphandrodes</name>
    <name type="common">Septate eugregarine</name>
    <dbReference type="NCBI Taxonomy" id="110365"/>
    <lineage>
        <taxon>Eukaryota</taxon>
        <taxon>Sar</taxon>
        <taxon>Alveolata</taxon>
        <taxon>Apicomplexa</taxon>
        <taxon>Conoidasida</taxon>
        <taxon>Gregarinasina</taxon>
        <taxon>Eugregarinorida</taxon>
        <taxon>Gregarinidae</taxon>
        <taxon>Gregarina</taxon>
    </lineage>
</organism>
<gene>
    <name evidence="2" type="ORF">GNI_141760</name>
</gene>
<reference evidence="2" key="1">
    <citation type="submission" date="2013-12" db="EMBL/GenBank/DDBJ databases">
        <authorList>
            <person name="Omoto C.K."/>
            <person name="Sibley D."/>
            <person name="Venepally P."/>
            <person name="Hadjithomas M."/>
            <person name="Karamycheva S."/>
            <person name="Brunk B."/>
            <person name="Roos D."/>
            <person name="Caler E."/>
            <person name="Lorenzi H."/>
        </authorList>
    </citation>
    <scope>NUCLEOTIDE SEQUENCE</scope>
</reference>
<dbReference type="GeneID" id="22915026"/>
<evidence type="ECO:0000313" key="2">
    <source>
        <dbReference type="EMBL" id="EZG45001.1"/>
    </source>
</evidence>
<comment type="caution">
    <text evidence="2">The sequence shown here is derived from an EMBL/GenBank/DDBJ whole genome shotgun (WGS) entry which is preliminary data.</text>
</comment>
<evidence type="ECO:0000256" key="1">
    <source>
        <dbReference type="SAM" id="MobiDB-lite"/>
    </source>
</evidence>
<feature type="region of interest" description="Disordered" evidence="1">
    <location>
        <begin position="592"/>
        <end position="618"/>
    </location>
</feature>
<dbReference type="Proteomes" id="UP000019763">
    <property type="component" value="Unassembled WGS sequence"/>
</dbReference>
<evidence type="ECO:0000313" key="3">
    <source>
        <dbReference type="Proteomes" id="UP000019763"/>
    </source>
</evidence>
<sequence length="639" mass="71374">MPAEGVLPYDLVDMAANRWRKLWQANLGGRSRLQPLILPDEMVDVMEVEESKAQATNREDVALLTLLNLLEGELHAKNSEWEAGQGDRLLGCMAYARQVCQNQSEKRLRRLEDTQEMLVKSVHVLAKDVVTKAWQPQAIPRAVVASVKASFTKVVAQIESLLEVLPLEHFAIVPQIVDRMLGDALVLDLDRQRQYPILKAVMGYLFRELFSAEVDNGEYQGNNRQLTTVIVLKPTAHFDGLASYVYKMSSLAGRDEPSRKELGEIGRREMLNLYAGVCAIAGQLFDREALLKMPHYLTQQDIGDLDKGRRLDTFEVGEVPANPFEVPGAVVSHHCPPLWYDMLNKQFFPWLFEMIQEAPPYKPATSAKQLKPPTPRTIAHHNPFTDIKRTTWTKLEAPIVESAQGEYCFPFLGYLTDGGSENAQAGVTVRGNTWANASGFRSSTNSTGSTMSGISTDSAGFTSTWGSSVSLTAPESEVAGLEVAKVEPEPPKLMEQPMDLAYLASGRRVDFQELTNNLECWDNLLYRVPVSQHISERPQATPQMIRKLSTSSSRRTTPQLTRKFSTSSRTQDDFENGFETRTTRKVTIRRTSTTNGGITASETTSTTTTSTEHHDDPLVPWQSCLGRIEYPFIPSITHP</sequence>